<evidence type="ECO:0000313" key="2">
    <source>
        <dbReference type="Proteomes" id="UP000704712"/>
    </source>
</evidence>
<dbReference type="EMBL" id="JAACNO010002502">
    <property type="protein sequence ID" value="KAF4132781.1"/>
    <property type="molecule type" value="Genomic_DNA"/>
</dbReference>
<proteinExistence type="predicted"/>
<dbReference type="Proteomes" id="UP000704712">
    <property type="component" value="Unassembled WGS sequence"/>
</dbReference>
<evidence type="ECO:0000313" key="1">
    <source>
        <dbReference type="EMBL" id="KAF4132781.1"/>
    </source>
</evidence>
<dbReference type="AlphaFoldDB" id="A0A8S9TVQ3"/>
<comment type="caution">
    <text evidence="1">The sequence shown here is derived from an EMBL/GenBank/DDBJ whole genome shotgun (WGS) entry which is preliminary data.</text>
</comment>
<reference evidence="1" key="1">
    <citation type="submission" date="2020-03" db="EMBL/GenBank/DDBJ databases">
        <title>Hybrid Assembly of Korean Phytophthora infestans isolates.</title>
        <authorList>
            <person name="Prokchorchik M."/>
            <person name="Lee Y."/>
            <person name="Seo J."/>
            <person name="Cho J.-H."/>
            <person name="Park Y.-E."/>
            <person name="Jang D.-C."/>
            <person name="Im J.-S."/>
            <person name="Choi J.-G."/>
            <person name="Park H.-J."/>
            <person name="Lee G.-B."/>
            <person name="Lee Y.-G."/>
            <person name="Hong S.-Y."/>
            <person name="Cho K."/>
            <person name="Sohn K.H."/>
        </authorList>
    </citation>
    <scope>NUCLEOTIDE SEQUENCE</scope>
    <source>
        <strain evidence="1">KR_2_A2</strain>
    </source>
</reference>
<accession>A0A8S9TVQ3</accession>
<gene>
    <name evidence="1" type="ORF">GN958_ATG18079</name>
</gene>
<organism evidence="1 2">
    <name type="scientific">Phytophthora infestans</name>
    <name type="common">Potato late blight agent</name>
    <name type="synonym">Botrytis infestans</name>
    <dbReference type="NCBI Taxonomy" id="4787"/>
    <lineage>
        <taxon>Eukaryota</taxon>
        <taxon>Sar</taxon>
        <taxon>Stramenopiles</taxon>
        <taxon>Oomycota</taxon>
        <taxon>Peronosporomycetes</taxon>
        <taxon>Peronosporales</taxon>
        <taxon>Peronosporaceae</taxon>
        <taxon>Phytophthora</taxon>
    </lineage>
</organism>
<protein>
    <submittedName>
        <fullName evidence="1">Uncharacterized protein</fullName>
    </submittedName>
</protein>
<name>A0A8S9TVQ3_PHYIN</name>
<sequence>MRALLSELGLIQTPRQNKLKFDKARLISIIRNEVRERNRRESDIGEYRRQKELVGPAERPKQQMHEVSDLTSSLSALADVTDVDYRETVGAVDFWLDAIDDIEDDGDIVNNVGDEEWYVYDPELEPVPVANRSQELPDIKSPSFPQEKLLTGSRAQPVTLETVFSSWVELPAVAASQ</sequence>